<proteinExistence type="predicted"/>
<dbReference type="CDD" id="cd01983">
    <property type="entry name" value="SIMIBI"/>
    <property type="match status" value="1"/>
</dbReference>
<sequence>MPAFKEHTVSEITKVLVVGDSGEGKTTLLAGLANAGYKVNIIDMDNGLDALGNFLTVKGLGNVHYVTLKDDFDGKATAWRTAKKLVYSGWKVDGGEDLGKITDWGTNTVLAVDGITFLGDASKHDAASLNGKKSRDQLTISEWGEAVRSIEGFLDYLNSDRINCNVVMTALPQAVEDESGVSRLYPSCVTKGFSQKVGRYFNNVFRIATRRDGTRFLRTASDSRMALKVTAPKAVDKEVDADLAAIFKAIQNANKGDSA</sequence>
<evidence type="ECO:0000313" key="1">
    <source>
        <dbReference type="EMBL" id="KKK48246.1"/>
    </source>
</evidence>
<dbReference type="InterPro" id="IPR027417">
    <property type="entry name" value="P-loop_NTPase"/>
</dbReference>
<dbReference type="EMBL" id="LAZR01069163">
    <property type="protein sequence ID" value="KKK48246.1"/>
    <property type="molecule type" value="Genomic_DNA"/>
</dbReference>
<protein>
    <submittedName>
        <fullName evidence="1">Uncharacterized protein</fullName>
    </submittedName>
</protein>
<organism evidence="1">
    <name type="scientific">marine sediment metagenome</name>
    <dbReference type="NCBI Taxonomy" id="412755"/>
    <lineage>
        <taxon>unclassified sequences</taxon>
        <taxon>metagenomes</taxon>
        <taxon>ecological metagenomes</taxon>
    </lineage>
</organism>
<dbReference type="SUPFAM" id="SSF52540">
    <property type="entry name" value="P-loop containing nucleoside triphosphate hydrolases"/>
    <property type="match status" value="2"/>
</dbReference>
<dbReference type="Pfam" id="PF13479">
    <property type="entry name" value="AAA_24"/>
    <property type="match status" value="1"/>
</dbReference>
<comment type="caution">
    <text evidence="1">The sequence shown here is derived from an EMBL/GenBank/DDBJ whole genome shotgun (WGS) entry which is preliminary data.</text>
</comment>
<reference evidence="1" key="1">
    <citation type="journal article" date="2015" name="Nature">
        <title>Complex archaea that bridge the gap between prokaryotes and eukaryotes.</title>
        <authorList>
            <person name="Spang A."/>
            <person name="Saw J.H."/>
            <person name="Jorgensen S.L."/>
            <person name="Zaremba-Niedzwiedzka K."/>
            <person name="Martijn J."/>
            <person name="Lind A.E."/>
            <person name="van Eijk R."/>
            <person name="Schleper C."/>
            <person name="Guy L."/>
            <person name="Ettema T.J."/>
        </authorList>
    </citation>
    <scope>NUCLEOTIDE SEQUENCE</scope>
</reference>
<accession>A0A0F8YJH0</accession>
<dbReference type="AlphaFoldDB" id="A0A0F8YJH0"/>
<gene>
    <name evidence="1" type="ORF">LCGC14_3147070</name>
</gene>
<name>A0A0F8YJH0_9ZZZZ</name>